<dbReference type="GO" id="GO:0016363">
    <property type="term" value="C:nuclear matrix"/>
    <property type="evidence" value="ECO:0007669"/>
    <property type="project" value="UniProtKB-SubCell"/>
</dbReference>
<evidence type="ECO:0000256" key="5">
    <source>
        <dbReference type="ARBA" id="ARBA00032427"/>
    </source>
</evidence>
<sequence>MSRVGVSPNVNEEFQKLKDRSLTFIICNLNKELKEIVVEKSSTNTDWGDFLAELPETECRWAIYDFAFEKDDGKRNKIVFISWSPDSAEIKQKMIFSSSKAVLRRDLTGIASEIQATDLAEISYETVLKKVAGASS</sequence>
<dbReference type="GO" id="GO:0030042">
    <property type="term" value="P:actin filament depolymerization"/>
    <property type="evidence" value="ECO:0007669"/>
    <property type="project" value="InterPro"/>
</dbReference>
<dbReference type="SMART" id="SM00102">
    <property type="entry name" value="ADF"/>
    <property type="match status" value="1"/>
</dbReference>
<evidence type="ECO:0000256" key="3">
    <source>
        <dbReference type="ARBA" id="ARBA00015630"/>
    </source>
</evidence>
<dbReference type="InterPro" id="IPR017904">
    <property type="entry name" value="ADF/Cofilin"/>
</dbReference>
<dbReference type="GO" id="GO:0003779">
    <property type="term" value="F:actin binding"/>
    <property type="evidence" value="ECO:0007669"/>
    <property type="project" value="UniProtKB-KW"/>
</dbReference>
<organism evidence="7 8">
    <name type="scientific">Fusarium tricinctum</name>
    <dbReference type="NCBI Taxonomy" id="61284"/>
    <lineage>
        <taxon>Eukaryota</taxon>
        <taxon>Fungi</taxon>
        <taxon>Dikarya</taxon>
        <taxon>Ascomycota</taxon>
        <taxon>Pezizomycotina</taxon>
        <taxon>Sordariomycetes</taxon>
        <taxon>Hypocreomycetidae</taxon>
        <taxon>Hypocreales</taxon>
        <taxon>Nectriaceae</taxon>
        <taxon>Fusarium</taxon>
        <taxon>Fusarium tricinctum species complex</taxon>
    </lineage>
</organism>
<dbReference type="Proteomes" id="UP000813427">
    <property type="component" value="Unassembled WGS sequence"/>
</dbReference>
<evidence type="ECO:0000256" key="2">
    <source>
        <dbReference type="ARBA" id="ARBA00006844"/>
    </source>
</evidence>
<comment type="subcellular location">
    <subcellularLocation>
        <location evidence="1">Nucleus matrix</location>
    </subcellularLocation>
</comment>
<dbReference type="Gene3D" id="3.40.20.10">
    <property type="entry name" value="Severin"/>
    <property type="match status" value="1"/>
</dbReference>
<dbReference type="PRINTS" id="PR00006">
    <property type="entry name" value="COFILIN"/>
</dbReference>
<dbReference type="Pfam" id="PF00241">
    <property type="entry name" value="Cofilin_ADF"/>
    <property type="match status" value="1"/>
</dbReference>
<dbReference type="PANTHER" id="PTHR11913">
    <property type="entry name" value="COFILIN-RELATED"/>
    <property type="match status" value="1"/>
</dbReference>
<dbReference type="GO" id="GO:0015629">
    <property type="term" value="C:actin cytoskeleton"/>
    <property type="evidence" value="ECO:0007669"/>
    <property type="project" value="InterPro"/>
</dbReference>
<dbReference type="OrthoDB" id="10249245at2759"/>
<evidence type="ECO:0000256" key="1">
    <source>
        <dbReference type="ARBA" id="ARBA00004109"/>
    </source>
</evidence>
<dbReference type="InterPro" id="IPR002108">
    <property type="entry name" value="ADF-H"/>
</dbReference>
<name>A0A8K0RU52_9HYPO</name>
<dbReference type="AlphaFoldDB" id="A0A8K0RU52"/>
<gene>
    <name evidence="7" type="ORF">BKA59DRAFT_483760</name>
</gene>
<evidence type="ECO:0000313" key="7">
    <source>
        <dbReference type="EMBL" id="KAH7239038.1"/>
    </source>
</evidence>
<protein>
    <recommendedName>
        <fullName evidence="3">Cofilin</fullName>
    </recommendedName>
    <alternativeName>
        <fullName evidence="5">Actin-depolymerizing factor 1</fullName>
    </alternativeName>
</protein>
<dbReference type="InterPro" id="IPR029006">
    <property type="entry name" value="ADF-H/Gelsolin-like_dom_sf"/>
</dbReference>
<dbReference type="PROSITE" id="PS51263">
    <property type="entry name" value="ADF_H"/>
    <property type="match status" value="1"/>
</dbReference>
<dbReference type="CDD" id="cd11286">
    <property type="entry name" value="ADF_cofilin_like"/>
    <property type="match status" value="1"/>
</dbReference>
<evidence type="ECO:0000313" key="8">
    <source>
        <dbReference type="Proteomes" id="UP000813427"/>
    </source>
</evidence>
<comment type="caution">
    <text evidence="7">The sequence shown here is derived from an EMBL/GenBank/DDBJ whole genome shotgun (WGS) entry which is preliminary data.</text>
</comment>
<keyword evidence="4" id="KW-0009">Actin-binding</keyword>
<evidence type="ECO:0000259" key="6">
    <source>
        <dbReference type="PROSITE" id="PS51263"/>
    </source>
</evidence>
<dbReference type="EMBL" id="JAGPXF010000006">
    <property type="protein sequence ID" value="KAH7239038.1"/>
    <property type="molecule type" value="Genomic_DNA"/>
</dbReference>
<comment type="similarity">
    <text evidence="2">Belongs to the actin-binding proteins ADF family.</text>
</comment>
<proteinExistence type="inferred from homology"/>
<accession>A0A8K0RU52</accession>
<keyword evidence="8" id="KW-1185">Reference proteome</keyword>
<feature type="domain" description="ADF-H" evidence="6">
    <location>
        <begin position="1"/>
        <end position="132"/>
    </location>
</feature>
<evidence type="ECO:0000256" key="4">
    <source>
        <dbReference type="ARBA" id="ARBA00023203"/>
    </source>
</evidence>
<reference evidence="7" key="1">
    <citation type="journal article" date="2021" name="Nat. Commun.">
        <title>Genetic determinants of endophytism in the Arabidopsis root mycobiome.</title>
        <authorList>
            <person name="Mesny F."/>
            <person name="Miyauchi S."/>
            <person name="Thiergart T."/>
            <person name="Pickel B."/>
            <person name="Atanasova L."/>
            <person name="Karlsson M."/>
            <person name="Huettel B."/>
            <person name="Barry K.W."/>
            <person name="Haridas S."/>
            <person name="Chen C."/>
            <person name="Bauer D."/>
            <person name="Andreopoulos W."/>
            <person name="Pangilinan J."/>
            <person name="LaButti K."/>
            <person name="Riley R."/>
            <person name="Lipzen A."/>
            <person name="Clum A."/>
            <person name="Drula E."/>
            <person name="Henrissat B."/>
            <person name="Kohler A."/>
            <person name="Grigoriev I.V."/>
            <person name="Martin F.M."/>
            <person name="Hacquard S."/>
        </authorList>
    </citation>
    <scope>NUCLEOTIDE SEQUENCE</scope>
    <source>
        <strain evidence="7">MPI-SDFR-AT-0068</strain>
    </source>
</reference>
<dbReference type="SUPFAM" id="SSF55753">
    <property type="entry name" value="Actin depolymerizing proteins"/>
    <property type="match status" value="1"/>
</dbReference>